<dbReference type="Proteomes" id="UP001596473">
    <property type="component" value="Unassembled WGS sequence"/>
</dbReference>
<dbReference type="GO" id="GO:0016787">
    <property type="term" value="F:hydrolase activity"/>
    <property type="evidence" value="ECO:0007669"/>
    <property type="project" value="UniProtKB-KW"/>
</dbReference>
<evidence type="ECO:0000256" key="1">
    <source>
        <dbReference type="SAM" id="SignalP"/>
    </source>
</evidence>
<proteinExistence type="predicted"/>
<evidence type="ECO:0000313" key="2">
    <source>
        <dbReference type="EMBL" id="MFC7418515.1"/>
    </source>
</evidence>
<name>A0ABW2QXR0_9NEIS</name>
<keyword evidence="1" id="KW-0732">Signal</keyword>
<reference evidence="3" key="1">
    <citation type="journal article" date="2019" name="Int. J. Syst. Evol. Microbiol.">
        <title>The Global Catalogue of Microorganisms (GCM) 10K type strain sequencing project: providing services to taxonomists for standard genome sequencing and annotation.</title>
        <authorList>
            <consortium name="The Broad Institute Genomics Platform"/>
            <consortium name="The Broad Institute Genome Sequencing Center for Infectious Disease"/>
            <person name="Wu L."/>
            <person name="Ma J."/>
        </authorList>
    </citation>
    <scope>NUCLEOTIDE SEQUENCE [LARGE SCALE GENOMIC DNA]</scope>
    <source>
        <strain evidence="3">CCUG 62945</strain>
    </source>
</reference>
<protein>
    <submittedName>
        <fullName evidence="2">Glycoside hydrolase</fullName>
    </submittedName>
</protein>
<dbReference type="RefSeq" id="WP_380185557.1">
    <property type="nucleotide sequence ID" value="NZ_JBHTBQ010000002.1"/>
</dbReference>
<evidence type="ECO:0000313" key="3">
    <source>
        <dbReference type="Proteomes" id="UP001596473"/>
    </source>
</evidence>
<accession>A0ABW2QXR0</accession>
<organism evidence="2 3">
    <name type="scientific">Iodobacter arcticus</name>
    <dbReference type="NCBI Taxonomy" id="590593"/>
    <lineage>
        <taxon>Bacteria</taxon>
        <taxon>Pseudomonadati</taxon>
        <taxon>Pseudomonadota</taxon>
        <taxon>Betaproteobacteria</taxon>
        <taxon>Neisseriales</taxon>
        <taxon>Chitinibacteraceae</taxon>
        <taxon>Iodobacter</taxon>
    </lineage>
</organism>
<dbReference type="InterPro" id="IPR021459">
    <property type="entry name" value="GH101-related"/>
</dbReference>
<keyword evidence="2" id="KW-0378">Hydrolase</keyword>
<feature type="chain" id="PRO_5047304790" evidence="1">
    <location>
        <begin position="18"/>
        <end position="722"/>
    </location>
</feature>
<feature type="signal peptide" evidence="1">
    <location>
        <begin position="1"/>
        <end position="17"/>
    </location>
</feature>
<dbReference type="Pfam" id="PF11308">
    <property type="entry name" value="Glyco_hydro_129"/>
    <property type="match status" value="1"/>
</dbReference>
<gene>
    <name evidence="2" type="ORF">ACFQNF_01300</name>
</gene>
<sequence length="722" mass="79556">MRTSIIALLALSPLAQALTLENHDWKIDINPATLATTAKLANGVLLPLSLSNQAAAVSQLKQDLSQASWQWGDGVKIDATLKGSVLALKFSRSSSGQISWPIIPSGAKGLLLPLSEGSYIPSQDAAWRKALSDEYAGINTTEGLSLPVLGLDYGKQVVSVLFANPFNNELNFQPDAKGIAIKASHDFTKLDFQRPYEVQIALNNSDWLSPAKRYRQWAKDNGKFVPLKDKLVATPDGEKLIGASHIYVWGQRQLNPSDVKDWASLNAAILAATEIKLDAVGQKLLLAKEIKPNRYEQDVLLNSLDEALKNHIKGRDAAAFKARKAWLVQHLGKALTDPQTWGEGTSSKMVAALEKAGLPRLWIGLPQWETGFANPEAIAAARKAGYLIGPYDSYDTALPDGNSNPDWNSAQLGQDAFLRCGIMLKNGKRKTGFQGEGVYVNQQCVRPLLEKRVPALQAASPYNSWFLDVAATGMIFDDYDPAKPTSEAQDAQNREDGMAWIGKKLGVIVGSEDGHAVANSQVAFAHGMQTRGFGWGDADMRKNAASPFYLGRWWPNNQPETFFKMVSIKPEYQALFFNPATRVPLFQAAFHDSIVTTHHWTLDPLKFKQTRASTELMEQLYNVPPLLNLSLETNAKRLPYLKQLDAFFRPLHQRLAYQALTNFSWKNNDGSVQETQFSDGTRLIANFGSTPFKEGTHSIAALSVLAILPDGKTLTFQSPKWP</sequence>
<keyword evidence="3" id="KW-1185">Reference proteome</keyword>
<dbReference type="EMBL" id="JBHTBQ010000002">
    <property type="protein sequence ID" value="MFC7418515.1"/>
    <property type="molecule type" value="Genomic_DNA"/>
</dbReference>
<comment type="caution">
    <text evidence="2">The sequence shown here is derived from an EMBL/GenBank/DDBJ whole genome shotgun (WGS) entry which is preliminary data.</text>
</comment>